<feature type="domain" description="FAD-binding" evidence="7">
    <location>
        <begin position="556"/>
        <end position="719"/>
    </location>
</feature>
<keyword evidence="4" id="KW-0521">NADP</keyword>
<dbReference type="InterPro" id="IPR011990">
    <property type="entry name" value="TPR-like_helical_dom_sf"/>
</dbReference>
<keyword evidence="3" id="KW-0274">FAD</keyword>
<dbReference type="InterPro" id="IPR036188">
    <property type="entry name" value="FAD/NAD-bd_sf"/>
</dbReference>
<evidence type="ECO:0000259" key="7">
    <source>
        <dbReference type="Pfam" id="PF01494"/>
    </source>
</evidence>
<organism evidence="8 9">
    <name type="scientific">Effrenium voratum</name>
    <dbReference type="NCBI Taxonomy" id="2562239"/>
    <lineage>
        <taxon>Eukaryota</taxon>
        <taxon>Sar</taxon>
        <taxon>Alveolata</taxon>
        <taxon>Dinophyceae</taxon>
        <taxon>Suessiales</taxon>
        <taxon>Symbiodiniaceae</taxon>
        <taxon>Effrenium</taxon>
    </lineage>
</organism>
<evidence type="ECO:0000256" key="5">
    <source>
        <dbReference type="ARBA" id="ARBA00023002"/>
    </source>
</evidence>
<evidence type="ECO:0000256" key="6">
    <source>
        <dbReference type="ARBA" id="ARBA00023033"/>
    </source>
</evidence>
<dbReference type="Pfam" id="PF01494">
    <property type="entry name" value="FAD_binding_3"/>
    <property type="match status" value="1"/>
</dbReference>
<accession>A0AA36J6X5</accession>
<evidence type="ECO:0000256" key="4">
    <source>
        <dbReference type="ARBA" id="ARBA00022857"/>
    </source>
</evidence>
<dbReference type="Gene3D" id="3.50.50.60">
    <property type="entry name" value="FAD/NAD(P)-binding domain"/>
    <property type="match status" value="1"/>
</dbReference>
<dbReference type="SUPFAM" id="SSF51905">
    <property type="entry name" value="FAD/NAD(P)-binding domain"/>
    <property type="match status" value="1"/>
</dbReference>
<evidence type="ECO:0000256" key="1">
    <source>
        <dbReference type="ARBA" id="ARBA00001974"/>
    </source>
</evidence>
<comment type="caution">
    <text evidence="8">The sequence shown here is derived from an EMBL/GenBank/DDBJ whole genome shotgun (WGS) entry which is preliminary data.</text>
</comment>
<dbReference type="Gene3D" id="1.25.40.10">
    <property type="entry name" value="Tetratricopeptide repeat domain"/>
    <property type="match status" value="3"/>
</dbReference>
<gene>
    <name evidence="8" type="ORF">EVOR1521_LOCUS24022</name>
</gene>
<keyword evidence="5" id="KW-0560">Oxidoreductase</keyword>
<evidence type="ECO:0000313" key="8">
    <source>
        <dbReference type="EMBL" id="CAJ1400727.1"/>
    </source>
</evidence>
<dbReference type="EMBL" id="CAUJNA010003382">
    <property type="protein sequence ID" value="CAJ1400727.1"/>
    <property type="molecule type" value="Genomic_DNA"/>
</dbReference>
<reference evidence="8" key="1">
    <citation type="submission" date="2023-08" db="EMBL/GenBank/DDBJ databases">
        <authorList>
            <person name="Chen Y."/>
            <person name="Shah S."/>
            <person name="Dougan E. K."/>
            <person name="Thang M."/>
            <person name="Chan C."/>
        </authorList>
    </citation>
    <scope>NUCLEOTIDE SEQUENCE</scope>
</reference>
<dbReference type="PANTHER" id="PTHR46028">
    <property type="entry name" value="KYNURENINE 3-MONOOXYGENASE"/>
    <property type="match status" value="1"/>
</dbReference>
<dbReference type="PRINTS" id="PR00420">
    <property type="entry name" value="RNGMNOXGNASE"/>
</dbReference>
<proteinExistence type="predicted"/>
<comment type="cofactor">
    <cofactor evidence="1">
        <name>FAD</name>
        <dbReference type="ChEBI" id="CHEBI:57692"/>
    </cofactor>
</comment>
<dbReference type="PANTHER" id="PTHR46028:SF2">
    <property type="entry name" value="KYNURENINE 3-MONOOXYGENASE"/>
    <property type="match status" value="1"/>
</dbReference>
<protein>
    <recommendedName>
        <fullName evidence="7">FAD-binding domain-containing protein</fullName>
    </recommendedName>
</protein>
<evidence type="ECO:0000256" key="3">
    <source>
        <dbReference type="ARBA" id="ARBA00022827"/>
    </source>
</evidence>
<sequence>MAAAGLRGDAFVNGALLSGAERGSAWPAAVALLEPWASEVPRNTVLSACEKGGRWYLALSLLEAGWGGAPSLIGSSAAMAACAKDVRQWSRSLVILEQLPNRRLWPDTVALNSALRACAVAGQLALARQLLRSFSASLQPDAVSFHTLISAAGPNLEWRCGLAILAQQRAAGLDLPPSRFAAGNASPVAVNTALAALGEAWAWSLHLLEELPTADVVTFGAVMTSLARAAQRQRALQLLDVLEERKLPTNEVIYSAAAAACEGDWQESLQLLCRGRQLRLALDAVAYGACCNCCEKSSCWEQALGVVGAAACVAHGSGPLCNAGISSCAKSGEWTQAVKALRAMVRRHLRAEGTSWNACVSACTRRWPLQLRLLELQAAEGLAVDLFGLNAAISGGADTESNQERGQLGRWRRAGQLLGQAGAGGLEPDLVSCNALALALAQHAQWQRSTALLSRGLAARLAIDALGRQAAVSAAAGAWQWRRALLATESDEAQVGEALQDALGACAARLAPTAAPRLVGSLRRLALSLRSTAPRAVRSRRHAAKAEEAGASRVAAVIGAGPAGLAAALMLAKRQWRVRLYERSANPAAYDPGKGFMYLIDGRGQHCLKSLNVDLFERLVDESVAMADAKIGVLTPEGLTERVNPIKDAARKSYWIPRHAFVGILLDEVRRCEDISLHLESGSLSLSHDAGFRIGDEEGDVSLLVGADGYRSTVRERMEEWDGGKGNFEVKEFSSPSAGLRYKVLTLPGSFELDTPAGPETFSSEGFYAIRGASKKRRKQKLGLIPVSQQFGTRTANLITYEDDEVWEAETLEQFKAYAQDQWPHFPLEDLVSEEEFKRFAENRGGRFPSPQHCASAVWRSNGAVAVLLGDALHSLPPDIGQGVNSALEDVSVCAACLDAQDDASAAALDFEKRRMPDVKALIRIVRVAAPFQYSQAPWRGRLWNVSFLSRLLLNKLLPKVFDLPLFLQIQQSELSYSEVWRRGSRGARRASALGLLLAGVLLRALIH</sequence>
<evidence type="ECO:0000256" key="2">
    <source>
        <dbReference type="ARBA" id="ARBA00022630"/>
    </source>
</evidence>
<dbReference type="AlphaFoldDB" id="A0AA36J6X5"/>
<evidence type="ECO:0000313" key="9">
    <source>
        <dbReference type="Proteomes" id="UP001178507"/>
    </source>
</evidence>
<dbReference type="GO" id="GO:0004502">
    <property type="term" value="F:kynurenine 3-monooxygenase activity"/>
    <property type="evidence" value="ECO:0007669"/>
    <property type="project" value="TreeGrafter"/>
</dbReference>
<keyword evidence="2" id="KW-0285">Flavoprotein</keyword>
<dbReference type="InterPro" id="IPR002938">
    <property type="entry name" value="FAD-bd"/>
</dbReference>
<name>A0AA36J6X5_9DINO</name>
<dbReference type="Proteomes" id="UP001178507">
    <property type="component" value="Unassembled WGS sequence"/>
</dbReference>
<dbReference type="GO" id="GO:0070189">
    <property type="term" value="P:kynurenine metabolic process"/>
    <property type="evidence" value="ECO:0007669"/>
    <property type="project" value="TreeGrafter"/>
</dbReference>
<keyword evidence="9" id="KW-1185">Reference proteome</keyword>
<dbReference type="GO" id="GO:0071949">
    <property type="term" value="F:FAD binding"/>
    <property type="evidence" value="ECO:0007669"/>
    <property type="project" value="InterPro"/>
</dbReference>
<keyword evidence="6" id="KW-0503">Monooxygenase</keyword>